<keyword evidence="1" id="KW-1133">Transmembrane helix</keyword>
<proteinExistence type="predicted"/>
<dbReference type="EMBL" id="CAEZSZ010000087">
    <property type="protein sequence ID" value="CAB4558290.1"/>
    <property type="molecule type" value="Genomic_DNA"/>
</dbReference>
<organism evidence="2">
    <name type="scientific">freshwater metagenome</name>
    <dbReference type="NCBI Taxonomy" id="449393"/>
    <lineage>
        <taxon>unclassified sequences</taxon>
        <taxon>metagenomes</taxon>
        <taxon>ecological metagenomes</taxon>
    </lineage>
</organism>
<dbReference type="AlphaFoldDB" id="A0A6J6D356"/>
<name>A0A6J6D356_9ZZZZ</name>
<sequence>MAPDIIAATPTAPAGSTTILERSSSKTIALAISSSETVTTLSMFFLIRAKGIAPGLLTAIPSAMVLWICCSTGRPSFMD</sequence>
<evidence type="ECO:0000256" key="1">
    <source>
        <dbReference type="SAM" id="Phobius"/>
    </source>
</evidence>
<keyword evidence="1" id="KW-0472">Membrane</keyword>
<evidence type="ECO:0000313" key="2">
    <source>
        <dbReference type="EMBL" id="CAB4558290.1"/>
    </source>
</evidence>
<protein>
    <submittedName>
        <fullName evidence="2">Unannotated protein</fullName>
    </submittedName>
</protein>
<reference evidence="2" key="1">
    <citation type="submission" date="2020-05" db="EMBL/GenBank/DDBJ databases">
        <authorList>
            <person name="Chiriac C."/>
            <person name="Salcher M."/>
            <person name="Ghai R."/>
            <person name="Kavagutti S V."/>
        </authorList>
    </citation>
    <scope>NUCLEOTIDE SEQUENCE</scope>
</reference>
<gene>
    <name evidence="2" type="ORF">UFOPK1561_00741</name>
</gene>
<keyword evidence="1" id="KW-0812">Transmembrane</keyword>
<feature type="transmembrane region" description="Helical" evidence="1">
    <location>
        <begin position="52"/>
        <end position="70"/>
    </location>
</feature>
<accession>A0A6J6D356</accession>